<keyword evidence="1" id="KW-0677">Repeat</keyword>
<dbReference type="SMART" id="SM00710">
    <property type="entry name" value="PbH1"/>
    <property type="match status" value="10"/>
</dbReference>
<dbReference type="AlphaFoldDB" id="F8N893"/>
<name>F8N893_9BACT</name>
<accession>F8N893</accession>
<dbReference type="Gene3D" id="2.160.20.10">
    <property type="entry name" value="Single-stranded right-handed beta-helix, Pectin lyase-like"/>
    <property type="match status" value="2"/>
</dbReference>
<gene>
    <name evidence="3" type="ORF">Premu_2183</name>
</gene>
<dbReference type="InterPro" id="IPR006633">
    <property type="entry name" value="Carb-bd_sugar_hydrolysis-dom"/>
</dbReference>
<dbReference type="InterPro" id="IPR007742">
    <property type="entry name" value="NosD_dom"/>
</dbReference>
<feature type="domain" description="Carbohydrate-binding/sugar hydrolysis" evidence="2">
    <location>
        <begin position="62"/>
        <end position="200"/>
    </location>
</feature>
<dbReference type="PANTHER" id="PTHR22990:SF15">
    <property type="entry name" value="F-BOX ONLY PROTEIN 10"/>
    <property type="match status" value="1"/>
</dbReference>
<organism evidence="3 4">
    <name type="scientific">Hallella multisaccharivorax DSM 17128</name>
    <dbReference type="NCBI Taxonomy" id="688246"/>
    <lineage>
        <taxon>Bacteria</taxon>
        <taxon>Pseudomonadati</taxon>
        <taxon>Bacteroidota</taxon>
        <taxon>Bacteroidia</taxon>
        <taxon>Bacteroidales</taxon>
        <taxon>Prevotellaceae</taxon>
        <taxon>Hallella</taxon>
    </lineage>
</organism>
<dbReference type="EMBL" id="GL945017">
    <property type="protein sequence ID" value="EGN57572.1"/>
    <property type="molecule type" value="Genomic_DNA"/>
</dbReference>
<evidence type="ECO:0000256" key="1">
    <source>
        <dbReference type="ARBA" id="ARBA00022737"/>
    </source>
</evidence>
<dbReference type="InterPro" id="IPR051550">
    <property type="entry name" value="SCF-Subunits/Alg-Epimerases"/>
</dbReference>
<evidence type="ECO:0000259" key="2">
    <source>
        <dbReference type="SMART" id="SM00722"/>
    </source>
</evidence>
<evidence type="ECO:0000313" key="3">
    <source>
        <dbReference type="EMBL" id="EGN57572.1"/>
    </source>
</evidence>
<dbReference type="InterPro" id="IPR011050">
    <property type="entry name" value="Pectin_lyase_fold/virulence"/>
</dbReference>
<dbReference type="PANTHER" id="PTHR22990">
    <property type="entry name" value="F-BOX ONLY PROTEIN"/>
    <property type="match status" value="1"/>
</dbReference>
<dbReference type="SMART" id="SM00722">
    <property type="entry name" value="CASH"/>
    <property type="match status" value="1"/>
</dbReference>
<dbReference type="STRING" id="688246.Premu_2183"/>
<reference evidence="4" key="1">
    <citation type="journal article" date="2011" name="Stand. Genomic Sci.">
        <title>Non-contiguous finished genome sequence of the opportunistic oral pathogen Prevotella multisaccharivorax type strain (PPPA20).</title>
        <authorList>
            <person name="Pati A."/>
            <person name="Gronow S."/>
            <person name="Lu M."/>
            <person name="Lapidus A."/>
            <person name="Nolan M."/>
            <person name="Lucas S."/>
            <person name="Hammon N."/>
            <person name="Deshpande S."/>
            <person name="Cheng J.F."/>
            <person name="Tapia R."/>
            <person name="Han C."/>
            <person name="Goodwin L."/>
            <person name="Pitluck S."/>
            <person name="Liolios K."/>
            <person name="Pagani I."/>
            <person name="Mavromatis K."/>
            <person name="Mikhailova N."/>
            <person name="Huntemann M."/>
            <person name="Chen A."/>
            <person name="Palaniappan K."/>
            <person name="Land M."/>
            <person name="Hauser L."/>
            <person name="Detter J.C."/>
            <person name="Brambilla E.M."/>
            <person name="Rohde M."/>
            <person name="Goker M."/>
            <person name="Woyke T."/>
            <person name="Bristow J."/>
            <person name="Eisen J.A."/>
            <person name="Markowitz V."/>
            <person name="Hugenholtz P."/>
            <person name="Kyrpides N.C."/>
            <person name="Klenk H.P."/>
            <person name="Ivanova N."/>
        </authorList>
    </citation>
    <scope>NUCLEOTIDE SEQUENCE [LARGE SCALE GENOMIC DNA]</scope>
    <source>
        <strain evidence="4">DSM 17128</strain>
    </source>
</reference>
<protein>
    <submittedName>
        <fullName evidence="3">Parallel beta-helix repeat-containing protein</fullName>
    </submittedName>
</protein>
<dbReference type="HOGENOM" id="CLU_041882_1_1_10"/>
<dbReference type="NCBIfam" id="TIGR04247">
    <property type="entry name" value="NosD_copper_fam"/>
    <property type="match status" value="1"/>
</dbReference>
<dbReference type="InterPro" id="IPR026464">
    <property type="entry name" value="NosD_copper_fam"/>
</dbReference>
<dbReference type="eggNOG" id="COG3420">
    <property type="taxonomic scope" value="Bacteria"/>
</dbReference>
<dbReference type="InterPro" id="IPR012334">
    <property type="entry name" value="Pectin_lyas_fold"/>
</dbReference>
<evidence type="ECO:0000313" key="4">
    <source>
        <dbReference type="Proteomes" id="UP000002772"/>
    </source>
</evidence>
<dbReference type="RefSeq" id="WP_007575222.1">
    <property type="nucleotide sequence ID" value="NZ_BPTS01000002.1"/>
</dbReference>
<dbReference type="Proteomes" id="UP000002772">
    <property type="component" value="Unassembled WGS sequence"/>
</dbReference>
<sequence length="424" mass="48229">MGKTQNISLRIPPLISLSFFLLTLLFPARSSARVLKVGKRLPFTTINAALKHARPHDTIRIAGGATYRERLVIRKPLTLQGINWPVIDGCYKGHVVEVRASDVSVSGLKITHSNRSSRLDYAGIFAENVSNVSITHNLLKDNMFSIMLQSTSHCAVEHNRVESNITQNPIMGSGIHCWKGYGLRITDNTVGHHRDGIYLEFCEHSFIARNTISDCERYGLHFMFSHYNTYMRNTFRRNRAGVAVMYTHNVTMLNNVFEDNQGTSSYGLLIKELQYARIQGNVFRRNTVGLMIDGGQDLLVKRNEVRDCGWGIRLVSGSSNDTIVRNNFIGNTFDMTTNKSYNGNIVENNYWDKYDGYDLNHDGRGDVPYRPLSLFSSLAEQNSDVLLFFRSFLMNLLEQTEKIIPTVTPDTYQDHTPSMRRWAV</sequence>
<keyword evidence="4" id="KW-1185">Reference proteome</keyword>
<dbReference type="InterPro" id="IPR006626">
    <property type="entry name" value="PbH1"/>
</dbReference>
<dbReference type="OrthoDB" id="9767990at2"/>
<dbReference type="SUPFAM" id="SSF51126">
    <property type="entry name" value="Pectin lyase-like"/>
    <property type="match status" value="1"/>
</dbReference>
<dbReference type="Pfam" id="PF05048">
    <property type="entry name" value="NosD"/>
    <property type="match status" value="1"/>
</dbReference>
<proteinExistence type="predicted"/>